<dbReference type="PROSITE" id="PS51257">
    <property type="entry name" value="PROKAR_LIPOPROTEIN"/>
    <property type="match status" value="1"/>
</dbReference>
<keyword evidence="2" id="KW-1185">Reference proteome</keyword>
<reference evidence="1 2" key="1">
    <citation type="journal article" date="2008" name="J. Bacteriol.">
        <title>Insights into plant cell wall degradation from the genome sequence of the soil bacterium Cellvibrio japonicus.</title>
        <authorList>
            <person name="Deboy R.T."/>
            <person name="Mongodin E.F."/>
            <person name="Fouts D.E."/>
            <person name="Tailford L.E."/>
            <person name="Khouri H."/>
            <person name="Emerson J.B."/>
            <person name="Mohamoud Y."/>
            <person name="Watkins K."/>
            <person name="Henrissat B."/>
            <person name="Gilbert H.J."/>
            <person name="Nelson K.E."/>
        </authorList>
    </citation>
    <scope>NUCLEOTIDE SEQUENCE [LARGE SCALE GENOMIC DNA]</scope>
    <source>
        <strain evidence="1 2">Ueda107</strain>
    </source>
</reference>
<dbReference type="RefSeq" id="WP_012489093.1">
    <property type="nucleotide sequence ID" value="NC_010995.1"/>
</dbReference>
<gene>
    <name evidence="1" type="ordered locus">CJA_3517</name>
</gene>
<dbReference type="KEGG" id="cja:CJA_3517"/>
<sequence>MIIRQFLSIILLVFLTGCAVMKIDVDKELQTVTALEGTDTVVLGVSVDKKGAPRDGVKELILLPGQKVVYAGPKDFTVFFKDKKTPVTQVEIRSEGGLVIVDIPKDIFERKDLLEEGRKNGFLRFDYGIRVGDRELDPPMIIKRPGNP</sequence>
<name>B3PG64_CELJU</name>
<evidence type="ECO:0000313" key="2">
    <source>
        <dbReference type="Proteomes" id="UP000001036"/>
    </source>
</evidence>
<proteinExistence type="predicted"/>
<dbReference type="AlphaFoldDB" id="B3PG64"/>
<dbReference type="STRING" id="498211.CJA_3517"/>
<dbReference type="EMBL" id="CP000934">
    <property type="protein sequence ID" value="ACE85147.1"/>
    <property type="molecule type" value="Genomic_DNA"/>
</dbReference>
<organism evidence="1 2">
    <name type="scientific">Cellvibrio japonicus (strain Ueda107)</name>
    <name type="common">Pseudomonas fluorescens subsp. cellulosa</name>
    <dbReference type="NCBI Taxonomy" id="498211"/>
    <lineage>
        <taxon>Bacteria</taxon>
        <taxon>Pseudomonadati</taxon>
        <taxon>Pseudomonadota</taxon>
        <taxon>Gammaproteobacteria</taxon>
        <taxon>Cellvibrionales</taxon>
        <taxon>Cellvibrionaceae</taxon>
        <taxon>Cellvibrio</taxon>
    </lineage>
</organism>
<accession>B3PG64</accession>
<protein>
    <submittedName>
        <fullName evidence="1">Putative lipoprotein</fullName>
    </submittedName>
</protein>
<dbReference type="HOGENOM" id="CLU_147225_0_0_6"/>
<keyword evidence="1" id="KW-0449">Lipoprotein</keyword>
<dbReference type="OrthoDB" id="5703836at2"/>
<evidence type="ECO:0000313" key="1">
    <source>
        <dbReference type="EMBL" id="ACE85147.1"/>
    </source>
</evidence>
<dbReference type="Proteomes" id="UP000001036">
    <property type="component" value="Chromosome"/>
</dbReference>
<dbReference type="eggNOG" id="ENOG5031V1I">
    <property type="taxonomic scope" value="Bacteria"/>
</dbReference>